<dbReference type="SUPFAM" id="SSF52540">
    <property type="entry name" value="P-loop containing nucleoside triphosphate hydrolases"/>
    <property type="match status" value="1"/>
</dbReference>
<sequence>MNLEKLLLTLVKENVSDVHFKVGRPPMVRILGDLVPTKYQKLLPEHTRFIMKKILNEPLQKRLEAGYAVDISYEIPKFRRFRINVFQTMGNLEIVMRVVPLEIPKFEDLFLPPVLTKVCEEHRGMVLVTGIAGCGKSTTLAAMIDFINQRRRCHIITIEDPIEFTYEDHLANVNQVEVGVDAESFARALRSSLRQDPDVMLVGEMRDVATIDTAIKAAETGHLVFSTLHTLNAVETINRIIDSFEPHQQQQVRFQLAANLKAIISQRLLTKKDRSGRIPAVEILISTVTIQAYIIDPEKTKSIRDVIIAGRDQYGMQTIDQHLTDLYKGEVIDFDTAISAATNPHDFERALQFV</sequence>
<dbReference type="Proteomes" id="UP000179266">
    <property type="component" value="Unassembled WGS sequence"/>
</dbReference>
<protein>
    <recommendedName>
        <fullName evidence="2">Bacterial type II secretion system protein E domain-containing protein</fullName>
    </recommendedName>
</protein>
<name>A0A1F7RPA6_9BACT</name>
<feature type="domain" description="Bacterial type II secretion system protein E" evidence="2">
    <location>
        <begin position="193"/>
        <end position="207"/>
    </location>
</feature>
<dbReference type="Pfam" id="PF00437">
    <property type="entry name" value="T2SSE"/>
    <property type="match status" value="1"/>
</dbReference>
<dbReference type="CDD" id="cd01131">
    <property type="entry name" value="PilT"/>
    <property type="match status" value="1"/>
</dbReference>
<accession>A0A1F7RPA6</accession>
<dbReference type="Gene3D" id="3.30.450.90">
    <property type="match status" value="1"/>
</dbReference>
<dbReference type="InterPro" id="IPR050921">
    <property type="entry name" value="T4SS_GSP_E_ATPase"/>
</dbReference>
<dbReference type="NCBIfam" id="TIGR01420">
    <property type="entry name" value="pilT_fam"/>
    <property type="match status" value="1"/>
</dbReference>
<comment type="similarity">
    <text evidence="1">Belongs to the GSP E family.</text>
</comment>
<reference evidence="3 4" key="1">
    <citation type="journal article" date="2016" name="Nat. Commun.">
        <title>Thousands of microbial genomes shed light on interconnected biogeochemical processes in an aquifer system.</title>
        <authorList>
            <person name="Anantharaman K."/>
            <person name="Brown C.T."/>
            <person name="Hug L.A."/>
            <person name="Sharon I."/>
            <person name="Castelle C.J."/>
            <person name="Probst A.J."/>
            <person name="Thomas B.C."/>
            <person name="Singh A."/>
            <person name="Wilkins M.J."/>
            <person name="Karaoz U."/>
            <person name="Brodie E.L."/>
            <person name="Williams K.H."/>
            <person name="Hubbard S.S."/>
            <person name="Banfield J.F."/>
        </authorList>
    </citation>
    <scope>NUCLEOTIDE SEQUENCE [LARGE SCALE GENOMIC DNA]</scope>
</reference>
<evidence type="ECO:0000259" key="2">
    <source>
        <dbReference type="PROSITE" id="PS00662"/>
    </source>
</evidence>
<evidence type="ECO:0000313" key="3">
    <source>
        <dbReference type="EMBL" id="OGL43396.1"/>
    </source>
</evidence>
<dbReference type="GO" id="GO:0005524">
    <property type="term" value="F:ATP binding"/>
    <property type="evidence" value="ECO:0007669"/>
    <property type="project" value="InterPro"/>
</dbReference>
<dbReference type="Gene3D" id="3.40.50.300">
    <property type="entry name" value="P-loop containing nucleotide triphosphate hydrolases"/>
    <property type="match status" value="1"/>
</dbReference>
<dbReference type="GO" id="GO:0016887">
    <property type="term" value="F:ATP hydrolysis activity"/>
    <property type="evidence" value="ECO:0007669"/>
    <property type="project" value="InterPro"/>
</dbReference>
<dbReference type="EMBL" id="MGDD01000276">
    <property type="protein sequence ID" value="OGL43396.1"/>
    <property type="molecule type" value="Genomic_DNA"/>
</dbReference>
<dbReference type="PROSITE" id="PS00662">
    <property type="entry name" value="T2SP_E"/>
    <property type="match status" value="1"/>
</dbReference>
<evidence type="ECO:0000256" key="1">
    <source>
        <dbReference type="ARBA" id="ARBA00006611"/>
    </source>
</evidence>
<dbReference type="AlphaFoldDB" id="A0A1F7RPA6"/>
<dbReference type="InterPro" id="IPR027417">
    <property type="entry name" value="P-loop_NTPase"/>
</dbReference>
<dbReference type="InterPro" id="IPR006321">
    <property type="entry name" value="PilT/PilU"/>
</dbReference>
<gene>
    <name evidence="3" type="ORF">A2161_15890</name>
</gene>
<comment type="caution">
    <text evidence="3">The sequence shown here is derived from an EMBL/GenBank/DDBJ whole genome shotgun (WGS) entry which is preliminary data.</text>
</comment>
<evidence type="ECO:0000313" key="4">
    <source>
        <dbReference type="Proteomes" id="UP000179266"/>
    </source>
</evidence>
<proteinExistence type="inferred from homology"/>
<dbReference type="InterPro" id="IPR001482">
    <property type="entry name" value="T2SS/T4SS_dom"/>
</dbReference>
<organism evidence="3 4">
    <name type="scientific">Candidatus Schekmanbacteria bacterium RBG_13_48_7</name>
    <dbReference type="NCBI Taxonomy" id="1817878"/>
    <lineage>
        <taxon>Bacteria</taxon>
        <taxon>Candidatus Schekmaniibacteriota</taxon>
    </lineage>
</organism>
<dbReference type="PANTHER" id="PTHR30486">
    <property type="entry name" value="TWITCHING MOTILITY PROTEIN PILT"/>
    <property type="match status" value="1"/>
</dbReference>
<dbReference type="PANTHER" id="PTHR30486:SF12">
    <property type="entry name" value="TYPE IV PILUS ATPASE PILU"/>
    <property type="match status" value="1"/>
</dbReference>